<dbReference type="GO" id="GO:0005737">
    <property type="term" value="C:cytoplasm"/>
    <property type="evidence" value="ECO:0007669"/>
    <property type="project" value="UniProtKB-SubCell"/>
</dbReference>
<keyword evidence="11" id="KW-1185">Reference proteome</keyword>
<dbReference type="GO" id="GO:0006400">
    <property type="term" value="P:tRNA modification"/>
    <property type="evidence" value="ECO:0007669"/>
    <property type="project" value="UniProtKB-UniRule"/>
</dbReference>
<reference evidence="10 11" key="1">
    <citation type="submission" date="2019-03" db="EMBL/GenBank/DDBJ databases">
        <title>Seongchinamella monodicae gen. nov., sp. nov., a novel member of the Gammaproteobacteria isolated from a tidal mudflat of beach.</title>
        <authorList>
            <person name="Yang H.G."/>
            <person name="Kang J.W."/>
            <person name="Lee S.D."/>
        </authorList>
    </citation>
    <scope>NUCLEOTIDE SEQUENCE [LARGE SCALE GENOMIC DNA]</scope>
    <source>
        <strain evidence="10 11">GH4-78</strain>
    </source>
</reference>
<dbReference type="SUPFAM" id="SSF56037">
    <property type="entry name" value="PheT/TilS domain"/>
    <property type="match status" value="1"/>
</dbReference>
<comment type="catalytic activity">
    <reaction evidence="7 8">
        <text>cytidine(34) in tRNA(Ile2) + L-lysine + ATP = lysidine(34) in tRNA(Ile2) + AMP + diphosphate + H(+)</text>
        <dbReference type="Rhea" id="RHEA:43744"/>
        <dbReference type="Rhea" id="RHEA-COMP:10625"/>
        <dbReference type="Rhea" id="RHEA-COMP:10670"/>
        <dbReference type="ChEBI" id="CHEBI:15378"/>
        <dbReference type="ChEBI" id="CHEBI:30616"/>
        <dbReference type="ChEBI" id="CHEBI:32551"/>
        <dbReference type="ChEBI" id="CHEBI:33019"/>
        <dbReference type="ChEBI" id="CHEBI:82748"/>
        <dbReference type="ChEBI" id="CHEBI:83665"/>
        <dbReference type="ChEBI" id="CHEBI:456215"/>
        <dbReference type="EC" id="6.3.4.19"/>
    </reaction>
</comment>
<evidence type="ECO:0000259" key="9">
    <source>
        <dbReference type="SMART" id="SM00977"/>
    </source>
</evidence>
<evidence type="ECO:0000256" key="3">
    <source>
        <dbReference type="ARBA" id="ARBA00022598"/>
    </source>
</evidence>
<evidence type="ECO:0000256" key="7">
    <source>
        <dbReference type="ARBA" id="ARBA00048539"/>
    </source>
</evidence>
<gene>
    <name evidence="8 10" type="primary">tilS</name>
    <name evidence="10" type="ORF">E2F43_08625</name>
</gene>
<keyword evidence="5 8" id="KW-0547">Nucleotide-binding</keyword>
<protein>
    <recommendedName>
        <fullName evidence="8">tRNA(Ile)-lysidine synthase</fullName>
        <ecNumber evidence="8">6.3.4.19</ecNumber>
    </recommendedName>
    <alternativeName>
        <fullName evidence="8">tRNA(Ile)-2-lysyl-cytidine synthase</fullName>
    </alternativeName>
    <alternativeName>
        <fullName evidence="8">tRNA(Ile)-lysidine synthetase</fullName>
    </alternativeName>
</protein>
<name>A0A4R5LRR9_9GAMM</name>
<dbReference type="Proteomes" id="UP000295554">
    <property type="component" value="Unassembled WGS sequence"/>
</dbReference>
<dbReference type="Pfam" id="PF01171">
    <property type="entry name" value="ATP_bind_3"/>
    <property type="match status" value="1"/>
</dbReference>
<comment type="similarity">
    <text evidence="8">Belongs to the tRNA(Ile)-lysidine synthase family.</text>
</comment>
<comment type="caution">
    <text evidence="10">The sequence shown here is derived from an EMBL/GenBank/DDBJ whole genome shotgun (WGS) entry which is preliminary data.</text>
</comment>
<dbReference type="OrthoDB" id="9807403at2"/>
<accession>A0A4R5LRR9</accession>
<comment type="subcellular location">
    <subcellularLocation>
        <location evidence="1 8">Cytoplasm</location>
    </subcellularLocation>
</comment>
<feature type="binding site" evidence="8">
    <location>
        <begin position="28"/>
        <end position="33"/>
    </location>
    <ligand>
        <name>ATP</name>
        <dbReference type="ChEBI" id="CHEBI:30616"/>
    </ligand>
</feature>
<evidence type="ECO:0000256" key="4">
    <source>
        <dbReference type="ARBA" id="ARBA00022694"/>
    </source>
</evidence>
<dbReference type="Pfam" id="PF09179">
    <property type="entry name" value="TilS"/>
    <property type="match status" value="1"/>
</dbReference>
<dbReference type="SMART" id="SM00977">
    <property type="entry name" value="TilS_C"/>
    <property type="match status" value="1"/>
</dbReference>
<evidence type="ECO:0000313" key="11">
    <source>
        <dbReference type="Proteomes" id="UP000295554"/>
    </source>
</evidence>
<evidence type="ECO:0000256" key="5">
    <source>
        <dbReference type="ARBA" id="ARBA00022741"/>
    </source>
</evidence>
<evidence type="ECO:0000256" key="8">
    <source>
        <dbReference type="HAMAP-Rule" id="MF_01161"/>
    </source>
</evidence>
<dbReference type="CDD" id="cd01992">
    <property type="entry name" value="TilS_N"/>
    <property type="match status" value="1"/>
</dbReference>
<dbReference type="PANTHER" id="PTHR43033">
    <property type="entry name" value="TRNA(ILE)-LYSIDINE SYNTHASE-RELATED"/>
    <property type="match status" value="1"/>
</dbReference>
<evidence type="ECO:0000256" key="1">
    <source>
        <dbReference type="ARBA" id="ARBA00004496"/>
    </source>
</evidence>
<keyword evidence="3 8" id="KW-0436">Ligase</keyword>
<feature type="domain" description="Lysidine-tRNA(Ile) synthetase C-terminal" evidence="9">
    <location>
        <begin position="366"/>
        <end position="443"/>
    </location>
</feature>
<dbReference type="GO" id="GO:0005524">
    <property type="term" value="F:ATP binding"/>
    <property type="evidence" value="ECO:0007669"/>
    <property type="project" value="UniProtKB-UniRule"/>
</dbReference>
<comment type="domain">
    <text evidence="8">The N-terminal region contains the highly conserved SGGXDS motif, predicted to be a P-loop motif involved in ATP binding.</text>
</comment>
<dbReference type="GO" id="GO:0032267">
    <property type="term" value="F:tRNA(Ile)-lysidine synthase activity"/>
    <property type="evidence" value="ECO:0007669"/>
    <property type="project" value="UniProtKB-EC"/>
</dbReference>
<dbReference type="InterPro" id="IPR012796">
    <property type="entry name" value="Lysidine-tRNA-synth_C"/>
</dbReference>
<keyword evidence="2 8" id="KW-0963">Cytoplasm</keyword>
<dbReference type="SUPFAM" id="SSF52402">
    <property type="entry name" value="Adenine nucleotide alpha hydrolases-like"/>
    <property type="match status" value="1"/>
</dbReference>
<dbReference type="InterPro" id="IPR012094">
    <property type="entry name" value="tRNA_Ile_lys_synt"/>
</dbReference>
<dbReference type="RefSeq" id="WP_133211699.1">
    <property type="nucleotide sequence ID" value="NZ_SMSE01000002.1"/>
</dbReference>
<dbReference type="Gene3D" id="3.40.50.620">
    <property type="entry name" value="HUPs"/>
    <property type="match status" value="1"/>
</dbReference>
<proteinExistence type="inferred from homology"/>
<dbReference type="Gene3D" id="1.20.59.20">
    <property type="match status" value="1"/>
</dbReference>
<dbReference type="HAMAP" id="MF_01161">
    <property type="entry name" value="tRNA_Ile_lys_synt"/>
    <property type="match status" value="1"/>
</dbReference>
<evidence type="ECO:0000256" key="2">
    <source>
        <dbReference type="ARBA" id="ARBA00022490"/>
    </source>
</evidence>
<keyword evidence="4 8" id="KW-0819">tRNA processing</keyword>
<dbReference type="EMBL" id="SMSE01000002">
    <property type="protein sequence ID" value="TDG13585.1"/>
    <property type="molecule type" value="Genomic_DNA"/>
</dbReference>
<dbReference type="AlphaFoldDB" id="A0A4R5LRR9"/>
<evidence type="ECO:0000313" key="10">
    <source>
        <dbReference type="EMBL" id="TDG13585.1"/>
    </source>
</evidence>
<dbReference type="InterPro" id="IPR015262">
    <property type="entry name" value="tRNA_Ile_lys_synt_subst-bd"/>
</dbReference>
<dbReference type="EC" id="6.3.4.19" evidence="8"/>
<dbReference type="InterPro" id="IPR011063">
    <property type="entry name" value="TilS/TtcA_N"/>
</dbReference>
<dbReference type="PANTHER" id="PTHR43033:SF1">
    <property type="entry name" value="TRNA(ILE)-LYSIDINE SYNTHASE-RELATED"/>
    <property type="match status" value="1"/>
</dbReference>
<dbReference type="InterPro" id="IPR014729">
    <property type="entry name" value="Rossmann-like_a/b/a_fold"/>
</dbReference>
<dbReference type="NCBIfam" id="TIGR02432">
    <property type="entry name" value="lysidine_TilS_N"/>
    <property type="match status" value="1"/>
</dbReference>
<dbReference type="InterPro" id="IPR012795">
    <property type="entry name" value="tRNA_Ile_lys_synt_N"/>
</dbReference>
<sequence length="452" mass="50519">MAQVIRHTLLDGPLADHLQASHWYVAFSGGVDSTALLQLLNTWCRANSDAPPLTALHVNHGIQEEATEWENHCAWICRFLDVPFIALHAEVEIRRGKGLEAAAREARYALLEETLEEGELLFMGHHLDDQVETFFLRLLRGAGVEGLAAMPRERPLGQARLLRPLLDISRSQLQAYVKAQGLRWIDDPSNAETSLDRNYLRKEVMPLLEQRWPAYRQTVSRAADHLAGISAAREQGLSLPEPCVSTLGDPGLPLDALLESSDHDAGLLIRSWLRKLALQLPDQSLLAEFLRQLREAATDARPLLDTGSYRLQRYREHVYLLPGDSPPPDEVINLAPGETRDIPGVGRVALRRCEGEGIWLAADELLELRWRNGGERVRLAGGKRSKPLKKVLQQAAVPPWWRERVPLLYLEEELVAVGAAGPCRSSRWGAEGQDAEAPWELVWEATNTAVCD</sequence>
<dbReference type="Pfam" id="PF11734">
    <property type="entry name" value="TilS_C"/>
    <property type="match status" value="1"/>
</dbReference>
<dbReference type="SUPFAM" id="SSF82829">
    <property type="entry name" value="MesJ substrate recognition domain-like"/>
    <property type="match status" value="1"/>
</dbReference>
<organism evidence="10 11">
    <name type="scientific">Seongchinamella unica</name>
    <dbReference type="NCBI Taxonomy" id="2547392"/>
    <lineage>
        <taxon>Bacteria</taxon>
        <taxon>Pseudomonadati</taxon>
        <taxon>Pseudomonadota</taxon>
        <taxon>Gammaproteobacteria</taxon>
        <taxon>Cellvibrionales</taxon>
        <taxon>Halieaceae</taxon>
        <taxon>Seongchinamella</taxon>
    </lineage>
</organism>
<dbReference type="NCBIfam" id="TIGR02433">
    <property type="entry name" value="lysidine_TilS_C"/>
    <property type="match status" value="1"/>
</dbReference>
<comment type="function">
    <text evidence="8">Ligates lysine onto the cytidine present at position 34 of the AUA codon-specific tRNA(Ile) that contains the anticodon CAU, in an ATP-dependent manner. Cytidine is converted to lysidine, thus changing the amino acid specificity of the tRNA from methionine to isoleucine.</text>
</comment>
<evidence type="ECO:0000256" key="6">
    <source>
        <dbReference type="ARBA" id="ARBA00022840"/>
    </source>
</evidence>
<keyword evidence="6 8" id="KW-0067">ATP-binding</keyword>